<organism evidence="5 6">
    <name type="scientific">Tetradesmus obliquus</name>
    <name type="common">Green alga</name>
    <name type="synonym">Acutodesmus obliquus</name>
    <dbReference type="NCBI Taxonomy" id="3088"/>
    <lineage>
        <taxon>Eukaryota</taxon>
        <taxon>Viridiplantae</taxon>
        <taxon>Chlorophyta</taxon>
        <taxon>core chlorophytes</taxon>
        <taxon>Chlorophyceae</taxon>
        <taxon>CS clade</taxon>
        <taxon>Sphaeropleales</taxon>
        <taxon>Scenedesmaceae</taxon>
        <taxon>Tetradesmus</taxon>
    </lineage>
</organism>
<feature type="compositionally biased region" description="Acidic residues" evidence="4">
    <location>
        <begin position="190"/>
        <end position="200"/>
    </location>
</feature>
<evidence type="ECO:0008006" key="7">
    <source>
        <dbReference type="Google" id="ProtNLM"/>
    </source>
</evidence>
<feature type="region of interest" description="Disordered" evidence="4">
    <location>
        <begin position="186"/>
        <end position="212"/>
    </location>
</feature>
<name>A0ABY8UAG3_TETOB</name>
<dbReference type="SUPFAM" id="SSF53067">
    <property type="entry name" value="Actin-like ATPase domain"/>
    <property type="match status" value="2"/>
</dbReference>
<feature type="compositionally biased region" description="Basic residues" evidence="4">
    <location>
        <begin position="750"/>
        <end position="763"/>
    </location>
</feature>
<evidence type="ECO:0000313" key="5">
    <source>
        <dbReference type="EMBL" id="WIA18446.1"/>
    </source>
</evidence>
<keyword evidence="2 3" id="KW-0067">ATP-binding</keyword>
<comment type="similarity">
    <text evidence="3">Belongs to the heat shock protein 70 family.</text>
</comment>
<feature type="region of interest" description="Disordered" evidence="4">
    <location>
        <begin position="705"/>
        <end position="763"/>
    </location>
</feature>
<evidence type="ECO:0000313" key="6">
    <source>
        <dbReference type="Proteomes" id="UP001244341"/>
    </source>
</evidence>
<dbReference type="Gene3D" id="3.30.420.40">
    <property type="match status" value="2"/>
</dbReference>
<evidence type="ECO:0000256" key="4">
    <source>
        <dbReference type="SAM" id="MobiDB-lite"/>
    </source>
</evidence>
<evidence type="ECO:0000256" key="2">
    <source>
        <dbReference type="ARBA" id="ARBA00022840"/>
    </source>
</evidence>
<reference evidence="5 6" key="1">
    <citation type="submission" date="2023-05" db="EMBL/GenBank/DDBJ databases">
        <title>A 100% complete, gapless, phased diploid assembly of the Scenedesmus obliquus UTEX 3031 genome.</title>
        <authorList>
            <person name="Biondi T.C."/>
            <person name="Hanschen E.R."/>
            <person name="Kwon T."/>
            <person name="Eng W."/>
            <person name="Kruse C.P.S."/>
            <person name="Koehler S.I."/>
            <person name="Kunde Y."/>
            <person name="Gleasner C.D."/>
            <person name="You Mak K.T."/>
            <person name="Polle J."/>
            <person name="Hovde B.T."/>
            <person name="Starkenburg S.R."/>
        </authorList>
    </citation>
    <scope>NUCLEOTIDE SEQUENCE [LARGE SCALE GENOMIC DNA]</scope>
    <source>
        <strain evidence="5 6">DOE0152z</strain>
    </source>
</reference>
<feature type="compositionally biased region" description="Low complexity" evidence="4">
    <location>
        <begin position="660"/>
        <end position="676"/>
    </location>
</feature>
<evidence type="ECO:0000256" key="1">
    <source>
        <dbReference type="ARBA" id="ARBA00022741"/>
    </source>
</evidence>
<dbReference type="InterPro" id="IPR043129">
    <property type="entry name" value="ATPase_NBD"/>
</dbReference>
<protein>
    <recommendedName>
        <fullName evidence="7">Actin-like ATPase domain-containing protein</fullName>
    </recommendedName>
</protein>
<gene>
    <name evidence="5" type="ORF">OEZ85_009905</name>
</gene>
<feature type="region of interest" description="Disordered" evidence="4">
    <location>
        <begin position="654"/>
        <end position="685"/>
    </location>
</feature>
<feature type="compositionally biased region" description="Basic residues" evidence="4">
    <location>
        <begin position="713"/>
        <end position="722"/>
    </location>
</feature>
<sequence>MSSVVRIKKGSWLQGASTRLQQAQLDHLQQQQQHVRQPEYRIGDAASRDYITIRYSKRDIGRQLQDVDVRTASQEYGGLHLVADGQGFMAFQLDGVRVAHACSVTPLDVFEHFILQHIFKLADAKNEYTLMHLVLTVPVSATEDVKDQYEAAAKRALQKFPGLLPEGGALPEVHIVAEPVAGMCDHFTTADDEDDDDDEAAQQQQQQQQQQERVYLGIDVGDGTTDCCLVKYKPSAGASGAASVVGAHGNSYLGAVDVKHAVLSMLPEEVLGRVPEQCTEQLMRAVDKASEELSNSGAVDELWCDWESITDAVESRQWLQQNIVITRGIVHAAAAGFADAFKQSILTTLAVAQLPATAVTHVVAMGGGSELPCVQKAIRAVFGDAVSITKGQGGGSTQIANGAATYVLQLLEQRRQQKGQQPAQDQQQLQLGPVSMPVGMHICTKVTFRGYCLHPKDQHADYPISVAYLQQLKRCLTTTDASERTAQQQMLDAVAAHYAHLEDPSKPQAKMPPKKQLADFQVLLPLIDCRAATPTAPTAITFMPCSKQHRSYSISLYAADPLLTTFTYIGGREVQASAELSAAAGRGGGKQQKALHVMGEMGSLSQTGCAVGVIASTGAIIAASKAAPTTVVREVAGGMAPNVLGSRMQNASVPASTELAGSAAGPKPAAAPARTAGSRKKPPAITSVSAVPVSVPATGIKAAAGPAAMRAGTGRKRGRPRKCRDSEAAAAPVEVINIADSSDEEDGPAPRRKLQAAHRRPFS</sequence>
<accession>A0ABY8UAG3</accession>
<dbReference type="Pfam" id="PF00012">
    <property type="entry name" value="HSP70"/>
    <property type="match status" value="1"/>
</dbReference>
<evidence type="ECO:0000256" key="3">
    <source>
        <dbReference type="RuleBase" id="RU003322"/>
    </source>
</evidence>
<keyword evidence="1 3" id="KW-0547">Nucleotide-binding</keyword>
<feature type="compositionally biased region" description="Low complexity" evidence="4">
    <location>
        <begin position="201"/>
        <end position="212"/>
    </location>
</feature>
<dbReference type="Proteomes" id="UP001244341">
    <property type="component" value="Chromosome 9b"/>
</dbReference>
<dbReference type="EMBL" id="CP126216">
    <property type="protein sequence ID" value="WIA18446.1"/>
    <property type="molecule type" value="Genomic_DNA"/>
</dbReference>
<proteinExistence type="inferred from homology"/>
<dbReference type="InterPro" id="IPR013126">
    <property type="entry name" value="Hsp_70_fam"/>
</dbReference>
<keyword evidence="6" id="KW-1185">Reference proteome</keyword>
<dbReference type="PANTHER" id="PTHR19375">
    <property type="entry name" value="HEAT SHOCK PROTEIN 70KDA"/>
    <property type="match status" value="1"/>
</dbReference>
<dbReference type="Gene3D" id="3.90.640.10">
    <property type="entry name" value="Actin, Chain A, domain 4"/>
    <property type="match status" value="1"/>
</dbReference>